<proteinExistence type="inferred from homology"/>
<dbReference type="GO" id="GO:0046872">
    <property type="term" value="F:metal ion binding"/>
    <property type="evidence" value="ECO:0007669"/>
    <property type="project" value="UniProtKB-UniRule"/>
</dbReference>
<reference evidence="15" key="1">
    <citation type="submission" date="2019-09" db="EMBL/GenBank/DDBJ databases">
        <authorList>
            <person name="Hjerde E."/>
        </authorList>
    </citation>
    <scope>NUCLEOTIDE SEQUENCE</scope>
    <source>
        <strain evidence="15">06/09/160</strain>
    </source>
</reference>
<dbReference type="Gene3D" id="2.170.190.11">
    <property type="entry name" value="Molybdopterin biosynthesis moea protein, domain 3"/>
    <property type="match status" value="1"/>
</dbReference>
<organism evidence="15">
    <name type="scientific">Aliivibrio wodanis</name>
    <dbReference type="NCBI Taxonomy" id="80852"/>
    <lineage>
        <taxon>Bacteria</taxon>
        <taxon>Pseudomonadati</taxon>
        <taxon>Pseudomonadota</taxon>
        <taxon>Gammaproteobacteria</taxon>
        <taxon>Vibrionales</taxon>
        <taxon>Vibrionaceae</taxon>
        <taxon>Aliivibrio</taxon>
    </lineage>
</organism>
<dbReference type="InterPro" id="IPR001453">
    <property type="entry name" value="MoaB/Mog_dom"/>
</dbReference>
<dbReference type="UniPathway" id="UPA00344"/>
<keyword evidence="7 13" id="KW-0500">Molybdenum</keyword>
<dbReference type="FunFam" id="3.40.980.10:FF:000004">
    <property type="entry name" value="Molybdopterin molybdenumtransferase"/>
    <property type="match status" value="1"/>
</dbReference>
<dbReference type="InterPro" id="IPR036135">
    <property type="entry name" value="MoeA_linker/N_sf"/>
</dbReference>
<evidence type="ECO:0000256" key="8">
    <source>
        <dbReference type="ARBA" id="ARBA00022679"/>
    </source>
</evidence>
<dbReference type="Gene3D" id="3.40.980.10">
    <property type="entry name" value="MoaB/Mog-like domain"/>
    <property type="match status" value="1"/>
</dbReference>
<dbReference type="Pfam" id="PF03453">
    <property type="entry name" value="MoeA_N"/>
    <property type="match status" value="1"/>
</dbReference>
<dbReference type="SUPFAM" id="SSF53218">
    <property type="entry name" value="Molybdenum cofactor biosynthesis proteins"/>
    <property type="match status" value="1"/>
</dbReference>
<evidence type="ECO:0000256" key="13">
    <source>
        <dbReference type="RuleBase" id="RU365090"/>
    </source>
</evidence>
<accession>A0A5Q4ZSY6</accession>
<dbReference type="NCBIfam" id="NF045515">
    <property type="entry name" value="Glp_gephyrin"/>
    <property type="match status" value="1"/>
</dbReference>
<dbReference type="PANTHER" id="PTHR10192:SF5">
    <property type="entry name" value="GEPHYRIN"/>
    <property type="match status" value="1"/>
</dbReference>
<evidence type="ECO:0000256" key="9">
    <source>
        <dbReference type="ARBA" id="ARBA00022723"/>
    </source>
</evidence>
<dbReference type="GO" id="GO:0061599">
    <property type="term" value="F:molybdopterin molybdotransferase activity"/>
    <property type="evidence" value="ECO:0007669"/>
    <property type="project" value="UniProtKB-UniRule"/>
</dbReference>
<dbReference type="InterPro" id="IPR036425">
    <property type="entry name" value="MoaB/Mog-like_dom_sf"/>
</dbReference>
<dbReference type="FunFam" id="2.40.340.10:FF:000003">
    <property type="entry name" value="Molybdopterin molybdenumtransferase"/>
    <property type="match status" value="1"/>
</dbReference>
<dbReference type="Gene3D" id="3.90.105.10">
    <property type="entry name" value="Molybdopterin biosynthesis moea protein, domain 2"/>
    <property type="match status" value="1"/>
</dbReference>
<gene>
    <name evidence="15" type="primary">moeA_2</name>
    <name evidence="15" type="ORF">AW0309160_01893</name>
</gene>
<dbReference type="InterPro" id="IPR038987">
    <property type="entry name" value="MoeA-like"/>
</dbReference>
<dbReference type="FunFam" id="2.170.190.11:FF:000001">
    <property type="entry name" value="Molybdopterin molybdenumtransferase"/>
    <property type="match status" value="1"/>
</dbReference>
<evidence type="ECO:0000256" key="7">
    <source>
        <dbReference type="ARBA" id="ARBA00022505"/>
    </source>
</evidence>
<comment type="catalytic activity">
    <reaction evidence="12">
        <text>adenylyl-molybdopterin + molybdate = Mo-molybdopterin + AMP + H(+)</text>
        <dbReference type="Rhea" id="RHEA:35047"/>
        <dbReference type="ChEBI" id="CHEBI:15378"/>
        <dbReference type="ChEBI" id="CHEBI:36264"/>
        <dbReference type="ChEBI" id="CHEBI:62727"/>
        <dbReference type="ChEBI" id="CHEBI:71302"/>
        <dbReference type="ChEBI" id="CHEBI:456215"/>
        <dbReference type="EC" id="2.10.1.1"/>
    </reaction>
</comment>
<evidence type="ECO:0000256" key="4">
    <source>
        <dbReference type="ARBA" id="ARBA00010763"/>
    </source>
</evidence>
<protein>
    <recommendedName>
        <fullName evidence="6 13">Molybdopterin molybdenumtransferase</fullName>
        <ecNumber evidence="5 13">2.10.1.1</ecNumber>
    </recommendedName>
</protein>
<dbReference type="Pfam" id="PF03454">
    <property type="entry name" value="MoeA_C"/>
    <property type="match status" value="1"/>
</dbReference>
<evidence type="ECO:0000256" key="3">
    <source>
        <dbReference type="ARBA" id="ARBA00005046"/>
    </source>
</evidence>
<keyword evidence="8 13" id="KW-0808">Transferase</keyword>
<comment type="cofactor">
    <cofactor evidence="1 13">
        <name>Mg(2+)</name>
        <dbReference type="ChEBI" id="CHEBI:18420"/>
    </cofactor>
</comment>
<dbReference type="EMBL" id="LR721750">
    <property type="protein sequence ID" value="VVV04498.1"/>
    <property type="molecule type" value="Genomic_DNA"/>
</dbReference>
<dbReference type="EC" id="2.10.1.1" evidence="5 13"/>
<feature type="domain" description="MoaB/Mog" evidence="14">
    <location>
        <begin position="187"/>
        <end position="324"/>
    </location>
</feature>
<comment type="similarity">
    <text evidence="4 13">Belongs to the MoeA family.</text>
</comment>
<dbReference type="CDD" id="cd00887">
    <property type="entry name" value="MoeA"/>
    <property type="match status" value="1"/>
</dbReference>
<dbReference type="GO" id="GO:0005829">
    <property type="term" value="C:cytosol"/>
    <property type="evidence" value="ECO:0007669"/>
    <property type="project" value="TreeGrafter"/>
</dbReference>
<comment type="pathway">
    <text evidence="3 13">Cofactor biosynthesis; molybdopterin biosynthesis.</text>
</comment>
<dbReference type="PROSITE" id="PS01079">
    <property type="entry name" value="MOCF_BIOSYNTHESIS_2"/>
    <property type="match status" value="1"/>
</dbReference>
<keyword evidence="9 13" id="KW-0479">Metal-binding</keyword>
<evidence type="ECO:0000256" key="6">
    <source>
        <dbReference type="ARBA" id="ARBA00021108"/>
    </source>
</evidence>
<keyword evidence="11 13" id="KW-0501">Molybdenum cofactor biosynthesis</keyword>
<evidence type="ECO:0000256" key="12">
    <source>
        <dbReference type="ARBA" id="ARBA00047317"/>
    </source>
</evidence>
<dbReference type="GO" id="GO:0006777">
    <property type="term" value="P:Mo-molybdopterin cofactor biosynthetic process"/>
    <property type="evidence" value="ECO:0007669"/>
    <property type="project" value="UniProtKB-UniRule"/>
</dbReference>
<dbReference type="PANTHER" id="PTHR10192">
    <property type="entry name" value="MOLYBDOPTERIN BIOSYNTHESIS PROTEIN"/>
    <property type="match status" value="1"/>
</dbReference>
<dbReference type="InterPro" id="IPR008284">
    <property type="entry name" value="MoCF_biosynth_CS"/>
</dbReference>
<evidence type="ECO:0000256" key="11">
    <source>
        <dbReference type="ARBA" id="ARBA00023150"/>
    </source>
</evidence>
<dbReference type="NCBIfam" id="TIGR00177">
    <property type="entry name" value="molyb_syn"/>
    <property type="match status" value="1"/>
</dbReference>
<evidence type="ECO:0000256" key="5">
    <source>
        <dbReference type="ARBA" id="ARBA00013269"/>
    </source>
</evidence>
<dbReference type="SMART" id="SM00852">
    <property type="entry name" value="MoCF_biosynth"/>
    <property type="match status" value="1"/>
</dbReference>
<dbReference type="InterPro" id="IPR036688">
    <property type="entry name" value="MoeA_C_domain_IV_sf"/>
</dbReference>
<dbReference type="InterPro" id="IPR005111">
    <property type="entry name" value="MoeA_C_domain_IV"/>
</dbReference>
<evidence type="ECO:0000256" key="2">
    <source>
        <dbReference type="ARBA" id="ARBA00002901"/>
    </source>
</evidence>
<dbReference type="SUPFAM" id="SSF63867">
    <property type="entry name" value="MoeA C-terminal domain-like"/>
    <property type="match status" value="1"/>
</dbReference>
<evidence type="ECO:0000259" key="14">
    <source>
        <dbReference type="SMART" id="SM00852"/>
    </source>
</evidence>
<evidence type="ECO:0000313" key="15">
    <source>
        <dbReference type="EMBL" id="VVV04498.1"/>
    </source>
</evidence>
<dbReference type="SUPFAM" id="SSF63882">
    <property type="entry name" value="MoeA N-terminal region -like"/>
    <property type="match status" value="1"/>
</dbReference>
<dbReference type="InterPro" id="IPR005110">
    <property type="entry name" value="MoeA_linker/N"/>
</dbReference>
<dbReference type="Gene3D" id="2.40.340.10">
    <property type="entry name" value="MoeA, C-terminal, domain IV"/>
    <property type="match status" value="1"/>
</dbReference>
<comment type="function">
    <text evidence="2 13">Catalyzes the insertion of molybdate into adenylated molybdopterin with the concomitant release of AMP.</text>
</comment>
<sequence length="415" mass="44552">MMDCCATQGLIPVETALETLLSQVSPISSTSTLALADAIGFVLAEDICSPINVPPFANSAMDGYAVRISDLEYSLTLPLAGKSFAGTPFEGQWPEKTTIRIMTGAKIPEDCDAVIMQELTSDSEGNITFDLALADVKPQTNIRPIGDDVAQGQTVLAKGHRLTPRDIPLIASLGINDIPVVNKPKVAFFSTGDELKPLGQPLEDGQIYDSNRYGIKVLIERFGCEAIDLGIIPDCPETLKEVFLKADKEADVVVTSGGVSVGEADYTKDILDELGQIGFWKLAIKPGKPFAFGNLPGSYFCGLPGNPVSAMLTMYVLVQPMLAKLAGHTQWEAPKAIPAVATTLFKKRPGRTDYQRGIYSINAQGQFEVATTGNQGSGAFSSMSIANCFVVLERERGRVEAGEMVNIELFNSSLY</sequence>
<dbReference type="NCBIfam" id="NF007960">
    <property type="entry name" value="PRK10680.1"/>
    <property type="match status" value="1"/>
</dbReference>
<evidence type="ECO:0000256" key="1">
    <source>
        <dbReference type="ARBA" id="ARBA00001946"/>
    </source>
</evidence>
<name>A0A5Q4ZSY6_9GAMM</name>
<dbReference type="Pfam" id="PF00994">
    <property type="entry name" value="MoCF_biosynth"/>
    <property type="match status" value="1"/>
</dbReference>
<dbReference type="AlphaFoldDB" id="A0A5Q4ZSY6"/>
<keyword evidence="10 13" id="KW-0460">Magnesium</keyword>
<evidence type="ECO:0000256" key="10">
    <source>
        <dbReference type="ARBA" id="ARBA00022842"/>
    </source>
</evidence>